<dbReference type="RefSeq" id="WP_199238691.1">
    <property type="nucleotide sequence ID" value="NZ_SLWN01000022.1"/>
</dbReference>
<evidence type="ECO:0000313" key="5">
    <source>
        <dbReference type="EMBL" id="TCO15390.1"/>
    </source>
</evidence>
<dbReference type="EMBL" id="SLWN01000022">
    <property type="protein sequence ID" value="TCO15390.1"/>
    <property type="molecule type" value="Genomic_DNA"/>
</dbReference>
<accession>A0A4R2GWH6</accession>
<keyword evidence="6" id="KW-1185">Reference proteome</keyword>
<dbReference type="Gene3D" id="3.40.190.10">
    <property type="entry name" value="Periplasmic binding protein-like II"/>
    <property type="match status" value="1"/>
</dbReference>
<dbReference type="CDD" id="cd13585">
    <property type="entry name" value="PBP2_TMBP_like"/>
    <property type="match status" value="1"/>
</dbReference>
<reference evidence="5 6" key="1">
    <citation type="journal article" date="2015" name="Stand. Genomic Sci.">
        <title>Genomic Encyclopedia of Bacterial and Archaeal Type Strains, Phase III: the genomes of soil and plant-associated and newly described type strains.</title>
        <authorList>
            <person name="Whitman W.B."/>
            <person name="Woyke T."/>
            <person name="Klenk H.P."/>
            <person name="Zhou Y."/>
            <person name="Lilburn T.G."/>
            <person name="Beck B.J."/>
            <person name="De Vos P."/>
            <person name="Vandamme P."/>
            <person name="Eisen J.A."/>
            <person name="Garrity G."/>
            <person name="Hugenholtz P."/>
            <person name="Kyrpides N.C."/>
        </authorList>
    </citation>
    <scope>NUCLEOTIDE SEQUENCE [LARGE SCALE GENOMIC DNA]</scope>
    <source>
        <strain evidence="5 6">VKM Ac-2572</strain>
    </source>
</reference>
<proteinExistence type="inferred from homology"/>
<keyword evidence="2" id="KW-0813">Transport</keyword>
<organism evidence="5 6">
    <name type="scientific">Kribbella steppae</name>
    <dbReference type="NCBI Taxonomy" id="2512223"/>
    <lineage>
        <taxon>Bacteria</taxon>
        <taxon>Bacillati</taxon>
        <taxon>Actinomycetota</taxon>
        <taxon>Actinomycetes</taxon>
        <taxon>Propionibacteriales</taxon>
        <taxon>Kribbellaceae</taxon>
        <taxon>Kribbella</taxon>
    </lineage>
</organism>
<dbReference type="InterPro" id="IPR006059">
    <property type="entry name" value="SBP"/>
</dbReference>
<evidence type="ECO:0000256" key="1">
    <source>
        <dbReference type="ARBA" id="ARBA00008520"/>
    </source>
</evidence>
<dbReference type="SUPFAM" id="SSF53850">
    <property type="entry name" value="Periplasmic binding protein-like II"/>
    <property type="match status" value="1"/>
</dbReference>
<evidence type="ECO:0000256" key="4">
    <source>
        <dbReference type="SAM" id="SignalP"/>
    </source>
</evidence>
<dbReference type="AlphaFoldDB" id="A0A4R2GWH6"/>
<dbReference type="PANTHER" id="PTHR43649">
    <property type="entry name" value="ARABINOSE-BINDING PROTEIN-RELATED"/>
    <property type="match status" value="1"/>
</dbReference>
<sequence length="437" mass="47150">MSHRPRTMFASLAAAATAAALLLSACGPGPAEKAEGQVTLQMVESLTNPTRTTLLKKLIADFESKNSGIKVQLISPPTNQADQKIQQMLQSGKGVDVLEVRDTTVGPFSTNKWIYDMTPDLKGWDGLQALTPNALKVAQEGGKSYMVPYGFYGLSLFYRKDLVQQAGFSGPPKSWAEMVEQAKKINNPSKNVYGYSFRGGLGAGGNAIAIISGYVIDEINRDNAFKLTSGKTIFSSPKAVDALNLYVDLFKSASPPSSVSWGYPEMVQGFTSGTTGFLLQDPEVIATVKQSKTIKEDQWGTAPLPVGPTGKAAQPLANAGWGVAQGSEHKPEAVKLIKFLTSGDAAMTFSKENSLVPILKSAAEDPFFKDGPWASYVAMNESPDTYIVVTQPRGVPWSTEWGNKSDADVQKMITGKAQPAEILKSWDDYWTKKWAGN</sequence>
<dbReference type="Pfam" id="PF01547">
    <property type="entry name" value="SBP_bac_1"/>
    <property type="match status" value="1"/>
</dbReference>
<feature type="signal peptide" evidence="4">
    <location>
        <begin position="1"/>
        <end position="33"/>
    </location>
</feature>
<name>A0A4R2GWH6_9ACTN</name>
<dbReference type="PANTHER" id="PTHR43649:SF34">
    <property type="entry name" value="ABC TRANSPORTER PERIPLASMIC-BINDING PROTEIN YCJN-RELATED"/>
    <property type="match status" value="1"/>
</dbReference>
<dbReference type="InterPro" id="IPR050490">
    <property type="entry name" value="Bact_solute-bd_prot1"/>
</dbReference>
<dbReference type="PROSITE" id="PS51257">
    <property type="entry name" value="PROKAR_LIPOPROTEIN"/>
    <property type="match status" value="1"/>
</dbReference>
<evidence type="ECO:0000313" key="6">
    <source>
        <dbReference type="Proteomes" id="UP000294508"/>
    </source>
</evidence>
<comment type="caution">
    <text evidence="5">The sequence shown here is derived from an EMBL/GenBank/DDBJ whole genome shotgun (WGS) entry which is preliminary data.</text>
</comment>
<keyword evidence="3 4" id="KW-0732">Signal</keyword>
<comment type="similarity">
    <text evidence="1">Belongs to the bacterial solute-binding protein 1 family.</text>
</comment>
<evidence type="ECO:0000256" key="3">
    <source>
        <dbReference type="ARBA" id="ARBA00022729"/>
    </source>
</evidence>
<feature type="chain" id="PRO_5020640651" evidence="4">
    <location>
        <begin position="34"/>
        <end position="437"/>
    </location>
</feature>
<gene>
    <name evidence="5" type="ORF">EV652_12248</name>
</gene>
<protein>
    <submittedName>
        <fullName evidence="5">Multiple sugar transport system substrate-binding protein</fullName>
    </submittedName>
</protein>
<keyword evidence="5" id="KW-0762">Sugar transport</keyword>
<evidence type="ECO:0000256" key="2">
    <source>
        <dbReference type="ARBA" id="ARBA00022448"/>
    </source>
</evidence>
<dbReference type="Proteomes" id="UP000294508">
    <property type="component" value="Unassembled WGS sequence"/>
</dbReference>